<evidence type="ECO:0000256" key="1">
    <source>
        <dbReference type="SAM" id="MobiDB-lite"/>
    </source>
</evidence>
<reference evidence="3" key="3">
    <citation type="submission" date="2015-06" db="UniProtKB">
        <authorList>
            <consortium name="EnsemblProtists"/>
        </authorList>
    </citation>
    <scope>IDENTIFICATION</scope>
</reference>
<accession>L1IP04</accession>
<dbReference type="AlphaFoldDB" id="L1IP04"/>
<dbReference type="InterPro" id="IPR036028">
    <property type="entry name" value="SH3-like_dom_sf"/>
</dbReference>
<reference evidence="2 4" key="1">
    <citation type="journal article" date="2012" name="Nature">
        <title>Algal genomes reveal evolutionary mosaicism and the fate of nucleomorphs.</title>
        <authorList>
            <consortium name="DOE Joint Genome Institute"/>
            <person name="Curtis B.A."/>
            <person name="Tanifuji G."/>
            <person name="Burki F."/>
            <person name="Gruber A."/>
            <person name="Irimia M."/>
            <person name="Maruyama S."/>
            <person name="Arias M.C."/>
            <person name="Ball S.G."/>
            <person name="Gile G.H."/>
            <person name="Hirakawa Y."/>
            <person name="Hopkins J.F."/>
            <person name="Kuo A."/>
            <person name="Rensing S.A."/>
            <person name="Schmutz J."/>
            <person name="Symeonidi A."/>
            <person name="Elias M."/>
            <person name="Eveleigh R.J."/>
            <person name="Herman E.K."/>
            <person name="Klute M.J."/>
            <person name="Nakayama T."/>
            <person name="Obornik M."/>
            <person name="Reyes-Prieto A."/>
            <person name="Armbrust E.V."/>
            <person name="Aves S.J."/>
            <person name="Beiko R.G."/>
            <person name="Coutinho P."/>
            <person name="Dacks J.B."/>
            <person name="Durnford D.G."/>
            <person name="Fast N.M."/>
            <person name="Green B.R."/>
            <person name="Grisdale C.J."/>
            <person name="Hempel F."/>
            <person name="Henrissat B."/>
            <person name="Hoppner M.P."/>
            <person name="Ishida K."/>
            <person name="Kim E."/>
            <person name="Koreny L."/>
            <person name="Kroth P.G."/>
            <person name="Liu Y."/>
            <person name="Malik S.B."/>
            <person name="Maier U.G."/>
            <person name="McRose D."/>
            <person name="Mock T."/>
            <person name="Neilson J.A."/>
            <person name="Onodera N.T."/>
            <person name="Poole A.M."/>
            <person name="Pritham E.J."/>
            <person name="Richards T.A."/>
            <person name="Rocap G."/>
            <person name="Roy S.W."/>
            <person name="Sarai C."/>
            <person name="Schaack S."/>
            <person name="Shirato S."/>
            <person name="Slamovits C.H."/>
            <person name="Spencer D.F."/>
            <person name="Suzuki S."/>
            <person name="Worden A.Z."/>
            <person name="Zauner S."/>
            <person name="Barry K."/>
            <person name="Bell C."/>
            <person name="Bharti A.K."/>
            <person name="Crow J.A."/>
            <person name="Grimwood J."/>
            <person name="Kramer R."/>
            <person name="Lindquist E."/>
            <person name="Lucas S."/>
            <person name="Salamov A."/>
            <person name="McFadden G.I."/>
            <person name="Lane C.E."/>
            <person name="Keeling P.J."/>
            <person name="Gray M.W."/>
            <person name="Grigoriev I.V."/>
            <person name="Archibald J.M."/>
        </authorList>
    </citation>
    <scope>NUCLEOTIDE SEQUENCE</scope>
    <source>
        <strain evidence="2 4">CCMP2712</strain>
    </source>
</reference>
<dbReference type="EMBL" id="JH993052">
    <property type="protein sequence ID" value="EKX38021.1"/>
    <property type="molecule type" value="Genomic_DNA"/>
</dbReference>
<dbReference type="RefSeq" id="XP_005825001.1">
    <property type="nucleotide sequence ID" value="XM_005824944.1"/>
</dbReference>
<sequence length="496" mass="54657">MESKMSEEEEKVARKPYSIKDFDEGGKPCQGMLWDSLYSSRRGDEDKFQQDGETSCRADMDVEIAGMHTHMAKVVVAHKATAPNQISLDVGELVEVQTGNGAWSLGCVLKEDKKVKRDGWFPTFCIASLTENLMRGSQGTPLVSEQDLISASFTHSQFPMVSPLNRGSEASYSTPKRSESDDESFSEDDSADEDEAVENVKFSYRSAPRVNALQDYRDDNKEIARHVEETRSKVFEDYPRVEESASFNASLLGSSNSSTSHKSQNPHPDNFPSEAAQKFAAFVPEEAASLPSRRNFDLDDQLDKDLEELINLTNRRDSDLLPRTPIKQSPQTATGAASSLLKSSSLTEALASIQLEPWSVKGQRNGGGNESVSKDELLGPLLGSQESAKETKPESSVDAQKISKTRHMSISYSEPIKKRNNAVVDSPVPVSSLGRIHLGQEELFPNASFSGNHGVRRHSAIDVANKTNWSKGSFQDPKGLVVKHLGETELYPGFMM</sequence>
<dbReference type="HOGENOM" id="CLU_550382_0_0_1"/>
<dbReference type="KEGG" id="gtt:GUITHDRAFT_115784"/>
<feature type="region of interest" description="Disordered" evidence="1">
    <location>
        <begin position="319"/>
        <end position="340"/>
    </location>
</feature>
<evidence type="ECO:0000313" key="4">
    <source>
        <dbReference type="Proteomes" id="UP000011087"/>
    </source>
</evidence>
<organism evidence="2">
    <name type="scientific">Guillardia theta (strain CCMP2712)</name>
    <name type="common">Cryptophyte</name>
    <dbReference type="NCBI Taxonomy" id="905079"/>
    <lineage>
        <taxon>Eukaryota</taxon>
        <taxon>Cryptophyceae</taxon>
        <taxon>Pyrenomonadales</taxon>
        <taxon>Geminigeraceae</taxon>
        <taxon>Guillardia</taxon>
    </lineage>
</organism>
<dbReference type="SUPFAM" id="SSF50044">
    <property type="entry name" value="SH3-domain"/>
    <property type="match status" value="1"/>
</dbReference>
<reference evidence="4" key="2">
    <citation type="submission" date="2012-11" db="EMBL/GenBank/DDBJ databases">
        <authorList>
            <person name="Kuo A."/>
            <person name="Curtis B.A."/>
            <person name="Tanifuji G."/>
            <person name="Burki F."/>
            <person name="Gruber A."/>
            <person name="Irimia M."/>
            <person name="Maruyama S."/>
            <person name="Arias M.C."/>
            <person name="Ball S.G."/>
            <person name="Gile G.H."/>
            <person name="Hirakawa Y."/>
            <person name="Hopkins J.F."/>
            <person name="Rensing S.A."/>
            <person name="Schmutz J."/>
            <person name="Symeonidi A."/>
            <person name="Elias M."/>
            <person name="Eveleigh R.J."/>
            <person name="Herman E.K."/>
            <person name="Klute M.J."/>
            <person name="Nakayama T."/>
            <person name="Obornik M."/>
            <person name="Reyes-Prieto A."/>
            <person name="Armbrust E.V."/>
            <person name="Aves S.J."/>
            <person name="Beiko R.G."/>
            <person name="Coutinho P."/>
            <person name="Dacks J.B."/>
            <person name="Durnford D.G."/>
            <person name="Fast N.M."/>
            <person name="Green B.R."/>
            <person name="Grisdale C."/>
            <person name="Hempe F."/>
            <person name="Henrissat B."/>
            <person name="Hoppner M.P."/>
            <person name="Ishida K.-I."/>
            <person name="Kim E."/>
            <person name="Koreny L."/>
            <person name="Kroth P.G."/>
            <person name="Liu Y."/>
            <person name="Malik S.-B."/>
            <person name="Maier U.G."/>
            <person name="McRose D."/>
            <person name="Mock T."/>
            <person name="Neilson J.A."/>
            <person name="Onodera N.T."/>
            <person name="Poole A.M."/>
            <person name="Pritham E.J."/>
            <person name="Richards T.A."/>
            <person name="Rocap G."/>
            <person name="Roy S.W."/>
            <person name="Sarai C."/>
            <person name="Schaack S."/>
            <person name="Shirato S."/>
            <person name="Slamovits C.H."/>
            <person name="Spencer D.F."/>
            <person name="Suzuki S."/>
            <person name="Worden A.Z."/>
            <person name="Zauner S."/>
            <person name="Barry K."/>
            <person name="Bell C."/>
            <person name="Bharti A.K."/>
            <person name="Crow J.A."/>
            <person name="Grimwood J."/>
            <person name="Kramer R."/>
            <person name="Lindquist E."/>
            <person name="Lucas S."/>
            <person name="Salamov A."/>
            <person name="McFadden G.I."/>
            <person name="Lane C.E."/>
            <person name="Keeling P.J."/>
            <person name="Gray M.W."/>
            <person name="Grigoriev I.V."/>
            <person name="Archibald J.M."/>
        </authorList>
    </citation>
    <scope>NUCLEOTIDE SEQUENCE</scope>
    <source>
        <strain evidence="4">CCMP2712</strain>
    </source>
</reference>
<evidence type="ECO:0008006" key="5">
    <source>
        <dbReference type="Google" id="ProtNLM"/>
    </source>
</evidence>
<feature type="region of interest" description="Disordered" evidence="1">
    <location>
        <begin position="160"/>
        <end position="196"/>
    </location>
</feature>
<keyword evidence="4" id="KW-1185">Reference proteome</keyword>
<feature type="compositionally biased region" description="Low complexity" evidence="1">
    <location>
        <begin position="250"/>
        <end position="263"/>
    </location>
</feature>
<evidence type="ECO:0000313" key="3">
    <source>
        <dbReference type="EnsemblProtists" id="EKX38021"/>
    </source>
</evidence>
<dbReference type="Proteomes" id="UP000011087">
    <property type="component" value="Unassembled WGS sequence"/>
</dbReference>
<dbReference type="Gene3D" id="2.30.30.40">
    <property type="entry name" value="SH3 Domains"/>
    <property type="match status" value="1"/>
</dbReference>
<dbReference type="PaxDb" id="55529-EKX38021"/>
<feature type="region of interest" description="Disordered" evidence="1">
    <location>
        <begin position="250"/>
        <end position="273"/>
    </location>
</feature>
<proteinExistence type="predicted"/>
<name>L1IP04_GUITC</name>
<gene>
    <name evidence="2" type="ORF">GUITHDRAFT_115784</name>
</gene>
<protein>
    <recommendedName>
        <fullName evidence="5">SH3 domain-containing protein</fullName>
    </recommendedName>
</protein>
<dbReference type="OrthoDB" id="2015333at2759"/>
<feature type="region of interest" description="Disordered" evidence="1">
    <location>
        <begin position="384"/>
        <end position="404"/>
    </location>
</feature>
<feature type="compositionally biased region" description="Acidic residues" evidence="1">
    <location>
        <begin position="180"/>
        <end position="196"/>
    </location>
</feature>
<dbReference type="EnsemblProtists" id="EKX38021">
    <property type="protein sequence ID" value="EKX38021"/>
    <property type="gene ID" value="GUITHDRAFT_115784"/>
</dbReference>
<dbReference type="GeneID" id="17294808"/>
<evidence type="ECO:0000313" key="2">
    <source>
        <dbReference type="EMBL" id="EKX38021.1"/>
    </source>
</evidence>